<keyword evidence="4 7" id="KW-0500">Molybdenum</keyword>
<evidence type="ECO:0000256" key="4">
    <source>
        <dbReference type="ARBA" id="ARBA00022505"/>
    </source>
</evidence>
<protein>
    <recommendedName>
        <fullName evidence="7">Molybdopterin molybdenumtransferase</fullName>
        <ecNumber evidence="7">2.10.1.1</ecNumber>
    </recommendedName>
</protein>
<feature type="domain" description="MoaB/Mog" evidence="8">
    <location>
        <begin position="191"/>
        <end position="333"/>
    </location>
</feature>
<dbReference type="InterPro" id="IPR001453">
    <property type="entry name" value="MoaB/Mog_dom"/>
</dbReference>
<dbReference type="SUPFAM" id="SSF63882">
    <property type="entry name" value="MoeA N-terminal region -like"/>
    <property type="match status" value="1"/>
</dbReference>
<dbReference type="SMART" id="SM00852">
    <property type="entry name" value="MoCF_biosynth"/>
    <property type="match status" value="1"/>
</dbReference>
<dbReference type="CDD" id="cd00887">
    <property type="entry name" value="MoeA"/>
    <property type="match status" value="1"/>
</dbReference>
<dbReference type="Pfam" id="PF03453">
    <property type="entry name" value="MoeA_N"/>
    <property type="match status" value="1"/>
</dbReference>
<dbReference type="Gene3D" id="3.90.105.10">
    <property type="entry name" value="Molybdopterin biosynthesis moea protein, domain 2"/>
    <property type="match status" value="1"/>
</dbReference>
<dbReference type="Pfam" id="PF00994">
    <property type="entry name" value="MoCF_biosynth"/>
    <property type="match status" value="1"/>
</dbReference>
<evidence type="ECO:0000256" key="6">
    <source>
        <dbReference type="ARBA" id="ARBA00047317"/>
    </source>
</evidence>
<keyword evidence="5 7" id="KW-0501">Molybdenum cofactor biosynthesis</keyword>
<dbReference type="RefSeq" id="WP_349639487.1">
    <property type="nucleotide sequence ID" value="NZ_CP090958.1"/>
</dbReference>
<dbReference type="PANTHER" id="PTHR10192:SF5">
    <property type="entry name" value="GEPHYRIN"/>
    <property type="match status" value="1"/>
</dbReference>
<dbReference type="EMBL" id="CP090958">
    <property type="protein sequence ID" value="WGW12683.1"/>
    <property type="molecule type" value="Genomic_DNA"/>
</dbReference>
<keyword evidence="7" id="KW-0460">Magnesium</keyword>
<organism evidence="9 10">
    <name type="scientific">Saxibacter everestensis</name>
    <dbReference type="NCBI Taxonomy" id="2909229"/>
    <lineage>
        <taxon>Bacteria</taxon>
        <taxon>Bacillati</taxon>
        <taxon>Actinomycetota</taxon>
        <taxon>Actinomycetes</taxon>
        <taxon>Micrococcales</taxon>
        <taxon>Brevibacteriaceae</taxon>
        <taxon>Saxibacter</taxon>
    </lineage>
</organism>
<dbReference type="Gene3D" id="3.40.980.10">
    <property type="entry name" value="MoaB/Mog-like domain"/>
    <property type="match status" value="1"/>
</dbReference>
<dbReference type="PANTHER" id="PTHR10192">
    <property type="entry name" value="MOLYBDOPTERIN BIOSYNTHESIS PROTEIN"/>
    <property type="match status" value="1"/>
</dbReference>
<evidence type="ECO:0000256" key="3">
    <source>
        <dbReference type="ARBA" id="ARBA00010763"/>
    </source>
</evidence>
<comment type="function">
    <text evidence="1 7">Catalyzes the insertion of molybdate into adenylated molybdopterin with the concomitant release of AMP.</text>
</comment>
<name>A0ABY8QUL8_9MICO</name>
<dbReference type="InterPro" id="IPR005110">
    <property type="entry name" value="MoeA_linker/N"/>
</dbReference>
<dbReference type="Pfam" id="PF03454">
    <property type="entry name" value="MoeA_C"/>
    <property type="match status" value="1"/>
</dbReference>
<dbReference type="InterPro" id="IPR036688">
    <property type="entry name" value="MoeA_C_domain_IV_sf"/>
</dbReference>
<evidence type="ECO:0000313" key="9">
    <source>
        <dbReference type="EMBL" id="WGW12683.1"/>
    </source>
</evidence>
<keyword evidence="7" id="KW-0479">Metal-binding</keyword>
<sequence length="432" mass="44512">MPTQPISVSSHLERVLSLVRPLPPSSVPLAEALGCRLASDLRADINLPLFNNSQMDGYAVRIEDLAAVGQAVRLQIAGDLPAGSAEPVAVPSGGAVRIMTGAPVPDSASAVVPVEWTDLPAGSAPLAGSVEVRVPDGASLVDGLFIRRIGEDVSAGDVVIPAGTTLGPRHIGLLAALGRSVVEVCPMPRVAVIATGDELVEPGMPLQPGQIYESNGHMLVSALREMGVPAHRVALVADTADDVREALEGQLSQADLLITTGGVSAGAYDTVKEVLSGSPSMRFGKVAMQPGGPQGSGTMQAPDGREVPVLTLPGNPVSSYVSFEAFVRPAVNQMLGRSELFRPVVRARVVSGFASVAGKEQLVRAALRSGPEGFTVERIGGHGSHLLANLASGNTLLRVPAGLAEVSDGAELECLVLDQDFFAALHSSTEVS</sequence>
<dbReference type="InterPro" id="IPR036135">
    <property type="entry name" value="MoeA_linker/N_sf"/>
</dbReference>
<accession>A0ABY8QUL8</accession>
<keyword evidence="10" id="KW-1185">Reference proteome</keyword>
<dbReference type="InterPro" id="IPR036425">
    <property type="entry name" value="MoaB/Mog-like_dom_sf"/>
</dbReference>
<comment type="cofactor">
    <cofactor evidence="7">
        <name>Mg(2+)</name>
        <dbReference type="ChEBI" id="CHEBI:18420"/>
    </cofactor>
</comment>
<dbReference type="Proteomes" id="UP001209083">
    <property type="component" value="Chromosome"/>
</dbReference>
<evidence type="ECO:0000256" key="1">
    <source>
        <dbReference type="ARBA" id="ARBA00002901"/>
    </source>
</evidence>
<dbReference type="NCBIfam" id="TIGR00177">
    <property type="entry name" value="molyb_syn"/>
    <property type="match status" value="1"/>
</dbReference>
<reference evidence="9 10" key="1">
    <citation type="submission" date="2023-05" db="EMBL/GenBank/DDBJ databases">
        <title>Lithophilousrod everest ZFBP1038 complete genpme.</title>
        <authorList>
            <person name="Tian M."/>
        </authorList>
    </citation>
    <scope>NUCLEOTIDE SEQUENCE [LARGE SCALE GENOMIC DNA]</scope>
    <source>
        <strain evidence="9 10">ZFBP1038</strain>
    </source>
</reference>
<evidence type="ECO:0000256" key="2">
    <source>
        <dbReference type="ARBA" id="ARBA00005046"/>
    </source>
</evidence>
<comment type="pathway">
    <text evidence="2 7">Cofactor biosynthesis; molybdopterin biosynthesis.</text>
</comment>
<dbReference type="Gene3D" id="2.40.340.10">
    <property type="entry name" value="MoeA, C-terminal, domain IV"/>
    <property type="match status" value="1"/>
</dbReference>
<keyword evidence="7" id="KW-0808">Transferase</keyword>
<dbReference type="EC" id="2.10.1.1" evidence="7"/>
<dbReference type="NCBIfam" id="NF045515">
    <property type="entry name" value="Glp_gephyrin"/>
    <property type="match status" value="1"/>
</dbReference>
<comment type="similarity">
    <text evidence="3 7">Belongs to the MoeA family.</text>
</comment>
<dbReference type="Gene3D" id="2.170.190.11">
    <property type="entry name" value="Molybdopterin biosynthesis moea protein, domain 3"/>
    <property type="match status" value="1"/>
</dbReference>
<comment type="catalytic activity">
    <reaction evidence="6">
        <text>adenylyl-molybdopterin + molybdate = Mo-molybdopterin + AMP + H(+)</text>
        <dbReference type="Rhea" id="RHEA:35047"/>
        <dbReference type="ChEBI" id="CHEBI:15378"/>
        <dbReference type="ChEBI" id="CHEBI:36264"/>
        <dbReference type="ChEBI" id="CHEBI:62727"/>
        <dbReference type="ChEBI" id="CHEBI:71302"/>
        <dbReference type="ChEBI" id="CHEBI:456215"/>
        <dbReference type="EC" id="2.10.1.1"/>
    </reaction>
</comment>
<dbReference type="SUPFAM" id="SSF63867">
    <property type="entry name" value="MoeA C-terminal domain-like"/>
    <property type="match status" value="1"/>
</dbReference>
<evidence type="ECO:0000313" key="10">
    <source>
        <dbReference type="Proteomes" id="UP001209083"/>
    </source>
</evidence>
<proteinExistence type="inferred from homology"/>
<dbReference type="InterPro" id="IPR038987">
    <property type="entry name" value="MoeA-like"/>
</dbReference>
<evidence type="ECO:0000259" key="8">
    <source>
        <dbReference type="SMART" id="SM00852"/>
    </source>
</evidence>
<dbReference type="InterPro" id="IPR005111">
    <property type="entry name" value="MoeA_C_domain_IV"/>
</dbReference>
<evidence type="ECO:0000256" key="5">
    <source>
        <dbReference type="ARBA" id="ARBA00023150"/>
    </source>
</evidence>
<dbReference type="SUPFAM" id="SSF53218">
    <property type="entry name" value="Molybdenum cofactor biosynthesis proteins"/>
    <property type="match status" value="1"/>
</dbReference>
<evidence type="ECO:0000256" key="7">
    <source>
        <dbReference type="RuleBase" id="RU365090"/>
    </source>
</evidence>
<gene>
    <name evidence="9" type="ORF">LWF01_02625</name>
</gene>